<keyword evidence="2" id="KW-1185">Reference proteome</keyword>
<reference evidence="1 2" key="1">
    <citation type="journal article" date="2022" name="Gigascience">
        <title>A chromosome-level genome assembly and annotation of the desert horned lizard, Phrynosoma platyrhinos, provides insight into chromosomal rearrangements among reptiles.</title>
        <authorList>
            <person name="Koochekian N."/>
            <person name="Ascanio A."/>
            <person name="Farleigh K."/>
            <person name="Card D.C."/>
            <person name="Schield D.R."/>
            <person name="Castoe T.A."/>
            <person name="Jezkova T."/>
        </authorList>
    </citation>
    <scope>NUCLEOTIDE SEQUENCE [LARGE SCALE GENOMIC DNA]</scope>
    <source>
        <strain evidence="1">NK-2021</strain>
    </source>
</reference>
<dbReference type="Proteomes" id="UP000826234">
    <property type="component" value="Unassembled WGS sequence"/>
</dbReference>
<name>A0ABQ7T424_PHRPL</name>
<accession>A0ABQ7T424</accession>
<sequence length="73" mass="8600">MKMQRLLGRSQETEQYIVAADPVIDRQTSSEQSDWCDNHNTIHRRLDTIQEIPAELKKMDEKHTCKAMYNPPK</sequence>
<evidence type="ECO:0000313" key="2">
    <source>
        <dbReference type="Proteomes" id="UP000826234"/>
    </source>
</evidence>
<protein>
    <submittedName>
        <fullName evidence="1">Uncharacterized protein</fullName>
    </submittedName>
</protein>
<evidence type="ECO:0000313" key="1">
    <source>
        <dbReference type="EMBL" id="KAH0624321.1"/>
    </source>
</evidence>
<proteinExistence type="predicted"/>
<organism evidence="1 2">
    <name type="scientific">Phrynosoma platyrhinos</name>
    <name type="common">Desert horned lizard</name>
    <dbReference type="NCBI Taxonomy" id="52577"/>
    <lineage>
        <taxon>Eukaryota</taxon>
        <taxon>Metazoa</taxon>
        <taxon>Chordata</taxon>
        <taxon>Craniata</taxon>
        <taxon>Vertebrata</taxon>
        <taxon>Euteleostomi</taxon>
        <taxon>Lepidosauria</taxon>
        <taxon>Squamata</taxon>
        <taxon>Bifurcata</taxon>
        <taxon>Unidentata</taxon>
        <taxon>Episquamata</taxon>
        <taxon>Toxicofera</taxon>
        <taxon>Iguania</taxon>
        <taxon>Phrynosomatidae</taxon>
        <taxon>Phrynosomatinae</taxon>
        <taxon>Phrynosoma</taxon>
    </lineage>
</organism>
<dbReference type="EMBL" id="JAIPUX010001232">
    <property type="protein sequence ID" value="KAH0624321.1"/>
    <property type="molecule type" value="Genomic_DNA"/>
</dbReference>
<gene>
    <name evidence="1" type="ORF">JD844_031683</name>
</gene>
<comment type="caution">
    <text evidence="1">The sequence shown here is derived from an EMBL/GenBank/DDBJ whole genome shotgun (WGS) entry which is preliminary data.</text>
</comment>